<name>A0A1B9GKR2_9TREE</name>
<feature type="region of interest" description="Disordered" evidence="3">
    <location>
        <begin position="165"/>
        <end position="189"/>
    </location>
</feature>
<dbReference type="PANTHER" id="PTHR47435">
    <property type="entry name" value="KELCH REPEAT PROTEIN (AFU_ORTHOLOGUE AFUA_5G12780)"/>
    <property type="match status" value="1"/>
</dbReference>
<feature type="compositionally biased region" description="Low complexity" evidence="3">
    <location>
        <begin position="116"/>
        <end position="129"/>
    </location>
</feature>
<evidence type="ECO:0000256" key="2">
    <source>
        <dbReference type="ARBA" id="ARBA00023004"/>
    </source>
</evidence>
<accession>A0A1B9GKR2</accession>
<dbReference type="OrthoDB" id="10250130at2759"/>
<protein>
    <recommendedName>
        <fullName evidence="6">Kelch repeat protein</fullName>
    </recommendedName>
</protein>
<keyword evidence="5" id="KW-1185">Reference proteome</keyword>
<feature type="region of interest" description="Disordered" evidence="3">
    <location>
        <begin position="109"/>
        <end position="129"/>
    </location>
</feature>
<dbReference type="Pfam" id="PF24681">
    <property type="entry name" value="Kelch_KLHDC2_KLHL20_DRC7"/>
    <property type="match status" value="1"/>
</dbReference>
<dbReference type="SUPFAM" id="SSF117281">
    <property type="entry name" value="Kelch motif"/>
    <property type="match status" value="2"/>
</dbReference>
<keyword evidence="2" id="KW-0408">Iron</keyword>
<dbReference type="SMART" id="SM00612">
    <property type="entry name" value="Kelch"/>
    <property type="match status" value="2"/>
</dbReference>
<evidence type="ECO:0000256" key="3">
    <source>
        <dbReference type="SAM" id="MobiDB-lite"/>
    </source>
</evidence>
<dbReference type="Gene3D" id="2.120.10.80">
    <property type="entry name" value="Kelch-type beta propeller"/>
    <property type="match status" value="2"/>
</dbReference>
<sequence length="362" mass="38404">MSSNRTINLTKVDASLPRSSHSISVVNGNAYIYGGEINPREPVDGDIHRIELSSGRYERIAGSGDVPEPRVGHVAGVIEGKIYVFGGRGGPAMTPLDEQGAIHVFDPSTSQWTKLSPTPRSTPNPSSYPCARSYHCSTVTPDGRLIIHAGCGDASTGRLKDTWSFDPSTSEWSQLPDAPGDPRGGSSLAVGSDGRIWRFGGFNGKTEVGGSIEYLKGGVADCRVGETPKWESIIFGKSTSGLGRNGPNSATALLSSTTGPGARSVTGLHVIDELVVVMGGEGKPSSTGGHDAAGNFWDDVWAFDSSDQRWDQLDLKVEGSKEGVMEPRGWFASDVVSESSIIVWGGINSKNERLSDGWILRV</sequence>
<dbReference type="AlphaFoldDB" id="A0A1B9GKR2"/>
<organism evidence="4 5">
    <name type="scientific">Kwoniella heveanensis BCC8398</name>
    <dbReference type="NCBI Taxonomy" id="1296120"/>
    <lineage>
        <taxon>Eukaryota</taxon>
        <taxon>Fungi</taxon>
        <taxon>Dikarya</taxon>
        <taxon>Basidiomycota</taxon>
        <taxon>Agaricomycotina</taxon>
        <taxon>Tremellomycetes</taxon>
        <taxon>Tremellales</taxon>
        <taxon>Cryptococcaceae</taxon>
        <taxon>Kwoniella</taxon>
    </lineage>
</organism>
<keyword evidence="1" id="KW-0677">Repeat</keyword>
<dbReference type="STRING" id="1296120.A0A1B9GKR2"/>
<dbReference type="InterPro" id="IPR006652">
    <property type="entry name" value="Kelch_1"/>
</dbReference>
<dbReference type="GO" id="GO:0019760">
    <property type="term" value="P:glucosinolate metabolic process"/>
    <property type="evidence" value="ECO:0007669"/>
    <property type="project" value="UniProtKB-ARBA"/>
</dbReference>
<proteinExistence type="predicted"/>
<gene>
    <name evidence="4" type="ORF">I316_06655</name>
</gene>
<reference evidence="5" key="2">
    <citation type="submission" date="2013-12" db="EMBL/GenBank/DDBJ databases">
        <title>Evolution of pathogenesis and genome organization in the Tremellales.</title>
        <authorList>
            <person name="Cuomo C."/>
            <person name="Litvintseva A."/>
            <person name="Heitman J."/>
            <person name="Chen Y."/>
            <person name="Sun S."/>
            <person name="Springer D."/>
            <person name="Dromer F."/>
            <person name="Young S."/>
            <person name="Zeng Q."/>
            <person name="Chapman S."/>
            <person name="Gujja S."/>
            <person name="Saif S."/>
            <person name="Birren B."/>
        </authorList>
    </citation>
    <scope>NUCLEOTIDE SEQUENCE [LARGE SCALE GENOMIC DNA]</scope>
    <source>
        <strain evidence="5">BCC8398</strain>
    </source>
</reference>
<evidence type="ECO:0000313" key="4">
    <source>
        <dbReference type="EMBL" id="OCF31650.1"/>
    </source>
</evidence>
<dbReference type="EMBL" id="KV700132">
    <property type="protein sequence ID" value="OCF31650.1"/>
    <property type="molecule type" value="Genomic_DNA"/>
</dbReference>
<dbReference type="InterPro" id="IPR015915">
    <property type="entry name" value="Kelch-typ_b-propeller"/>
</dbReference>
<evidence type="ECO:0000313" key="5">
    <source>
        <dbReference type="Proteomes" id="UP000092666"/>
    </source>
</evidence>
<dbReference type="Proteomes" id="UP000092666">
    <property type="component" value="Unassembled WGS sequence"/>
</dbReference>
<evidence type="ECO:0008006" key="6">
    <source>
        <dbReference type="Google" id="ProtNLM"/>
    </source>
</evidence>
<evidence type="ECO:0000256" key="1">
    <source>
        <dbReference type="ARBA" id="ARBA00022737"/>
    </source>
</evidence>
<reference evidence="4 5" key="1">
    <citation type="submission" date="2013-07" db="EMBL/GenBank/DDBJ databases">
        <title>The Genome Sequence of Cryptococcus heveanensis BCC8398.</title>
        <authorList>
            <consortium name="The Broad Institute Genome Sequencing Platform"/>
            <person name="Cuomo C."/>
            <person name="Litvintseva A."/>
            <person name="Chen Y."/>
            <person name="Heitman J."/>
            <person name="Sun S."/>
            <person name="Springer D."/>
            <person name="Dromer F."/>
            <person name="Young S.K."/>
            <person name="Zeng Q."/>
            <person name="Gargeya S."/>
            <person name="Fitzgerald M."/>
            <person name="Abouelleil A."/>
            <person name="Alvarado L."/>
            <person name="Berlin A.M."/>
            <person name="Chapman S.B."/>
            <person name="Dewar J."/>
            <person name="Goldberg J."/>
            <person name="Griggs A."/>
            <person name="Gujja S."/>
            <person name="Hansen M."/>
            <person name="Howarth C."/>
            <person name="Imamovic A."/>
            <person name="Larimer J."/>
            <person name="McCowan C."/>
            <person name="Murphy C."/>
            <person name="Pearson M."/>
            <person name="Priest M."/>
            <person name="Roberts A."/>
            <person name="Saif S."/>
            <person name="Shea T."/>
            <person name="Sykes S."/>
            <person name="Wortman J."/>
            <person name="Nusbaum C."/>
            <person name="Birren B."/>
        </authorList>
    </citation>
    <scope>NUCLEOTIDE SEQUENCE [LARGE SCALE GENOMIC DNA]</scope>
    <source>
        <strain evidence="4 5">BCC8398</strain>
    </source>
</reference>
<dbReference type="PANTHER" id="PTHR47435:SF4">
    <property type="entry name" value="KELCH REPEAT PROTEIN (AFU_ORTHOLOGUE AFUA_5G12780)"/>
    <property type="match status" value="1"/>
</dbReference>